<keyword evidence="6" id="KW-1185">Reference proteome</keyword>
<dbReference type="Proteomes" id="UP000663828">
    <property type="component" value="Unassembled WGS sequence"/>
</dbReference>
<reference evidence="5" key="1">
    <citation type="submission" date="2021-02" db="EMBL/GenBank/DDBJ databases">
        <authorList>
            <person name="Nowell W R."/>
        </authorList>
    </citation>
    <scope>NUCLEOTIDE SEQUENCE</scope>
</reference>
<sequence>MLKIYILLSMLTVVATMPANSTESDEEQVDSMFRREIDGTTHHIKAVGITYRQRIRSNQCFVEYDNQLLPENAVIKIRKKNFRVENCSLERVYHACGPNLLLMLSLVCRVIDQDAQSHSFANFKRSTSLSRRSKFRSTTFSGNRVVITDSCCENLCSISELTRYCHQ</sequence>
<dbReference type="EMBL" id="CAJNOR010000751">
    <property type="protein sequence ID" value="CAF0998608.1"/>
    <property type="molecule type" value="Genomic_DNA"/>
</dbReference>
<dbReference type="Gene3D" id="1.10.100.10">
    <property type="entry name" value="Insulin-like"/>
    <property type="match status" value="1"/>
</dbReference>
<comment type="caution">
    <text evidence="5">The sequence shown here is derived from an EMBL/GenBank/DDBJ whole genome shotgun (WGS) entry which is preliminary data.</text>
</comment>
<name>A0A814GNG2_ADIRI</name>
<evidence type="ECO:0000313" key="6">
    <source>
        <dbReference type="Proteomes" id="UP000663828"/>
    </source>
</evidence>
<dbReference type="InterPro" id="IPR016179">
    <property type="entry name" value="Insulin-like"/>
</dbReference>
<evidence type="ECO:0000259" key="4">
    <source>
        <dbReference type="SMART" id="SM00078"/>
    </source>
</evidence>
<gene>
    <name evidence="5" type="ORF">XAT740_LOCUS13083</name>
</gene>
<dbReference type="SMART" id="SM00078">
    <property type="entry name" value="IlGF"/>
    <property type="match status" value="1"/>
</dbReference>
<evidence type="ECO:0000256" key="1">
    <source>
        <dbReference type="ARBA" id="ARBA00009034"/>
    </source>
</evidence>
<dbReference type="PROSITE" id="PS00262">
    <property type="entry name" value="INSULIN"/>
    <property type="match status" value="1"/>
</dbReference>
<dbReference type="InterPro" id="IPR036438">
    <property type="entry name" value="Insulin-like_sf"/>
</dbReference>
<evidence type="ECO:0000256" key="2">
    <source>
        <dbReference type="RuleBase" id="RU000406"/>
    </source>
</evidence>
<dbReference type="AlphaFoldDB" id="A0A814GNG2"/>
<dbReference type="GO" id="GO:0005576">
    <property type="term" value="C:extracellular region"/>
    <property type="evidence" value="ECO:0007669"/>
    <property type="project" value="UniProtKB-SubCell"/>
</dbReference>
<dbReference type="GO" id="GO:0005179">
    <property type="term" value="F:hormone activity"/>
    <property type="evidence" value="ECO:0007669"/>
    <property type="project" value="InterPro"/>
</dbReference>
<dbReference type="SUPFAM" id="SSF56994">
    <property type="entry name" value="Insulin-like"/>
    <property type="match status" value="1"/>
</dbReference>
<feature type="signal peptide" evidence="3">
    <location>
        <begin position="1"/>
        <end position="16"/>
    </location>
</feature>
<dbReference type="Pfam" id="PF00049">
    <property type="entry name" value="Insulin"/>
    <property type="match status" value="1"/>
</dbReference>
<organism evidence="5 6">
    <name type="scientific">Adineta ricciae</name>
    <name type="common">Rotifer</name>
    <dbReference type="NCBI Taxonomy" id="249248"/>
    <lineage>
        <taxon>Eukaryota</taxon>
        <taxon>Metazoa</taxon>
        <taxon>Spiralia</taxon>
        <taxon>Gnathifera</taxon>
        <taxon>Rotifera</taxon>
        <taxon>Eurotatoria</taxon>
        <taxon>Bdelloidea</taxon>
        <taxon>Adinetida</taxon>
        <taxon>Adinetidae</taxon>
        <taxon>Adineta</taxon>
    </lineage>
</organism>
<evidence type="ECO:0000313" key="5">
    <source>
        <dbReference type="EMBL" id="CAF0998608.1"/>
    </source>
</evidence>
<keyword evidence="2" id="KW-0964">Secreted</keyword>
<comment type="subcellular location">
    <subcellularLocation>
        <location evidence="2">Secreted</location>
    </subcellularLocation>
</comment>
<protein>
    <recommendedName>
        <fullName evidence="4">Insulin-like domain-containing protein</fullName>
    </recommendedName>
</protein>
<accession>A0A814GNG2</accession>
<dbReference type="InterPro" id="IPR022353">
    <property type="entry name" value="Insulin_CS"/>
</dbReference>
<evidence type="ECO:0000256" key="3">
    <source>
        <dbReference type="SAM" id="SignalP"/>
    </source>
</evidence>
<comment type="similarity">
    <text evidence="1 2">Belongs to the insulin family.</text>
</comment>
<keyword evidence="3" id="KW-0732">Signal</keyword>
<feature type="domain" description="Insulin-like" evidence="4">
    <location>
        <begin position="93"/>
        <end position="165"/>
    </location>
</feature>
<proteinExistence type="inferred from homology"/>
<feature type="chain" id="PRO_5032392868" description="Insulin-like domain-containing protein" evidence="3">
    <location>
        <begin position="17"/>
        <end position="167"/>
    </location>
</feature>